<dbReference type="GO" id="GO:0005829">
    <property type="term" value="C:cytosol"/>
    <property type="evidence" value="ECO:0007669"/>
    <property type="project" value="TreeGrafter"/>
</dbReference>
<dbReference type="InterPro" id="IPR018181">
    <property type="entry name" value="Heat_shock_70_CS"/>
</dbReference>
<dbReference type="GO" id="GO:0140662">
    <property type="term" value="F:ATP-dependent protein folding chaperone"/>
    <property type="evidence" value="ECO:0007669"/>
    <property type="project" value="InterPro"/>
</dbReference>
<dbReference type="PRINTS" id="PR00301">
    <property type="entry name" value="HEATSHOCK70"/>
</dbReference>
<keyword evidence="2" id="KW-0547">Nucleotide-binding</keyword>
<dbReference type="Gene3D" id="3.30.420.40">
    <property type="match status" value="2"/>
</dbReference>
<dbReference type="Pfam" id="PF00012">
    <property type="entry name" value="HSP70"/>
    <property type="match status" value="2"/>
</dbReference>
<dbReference type="InterPro" id="IPR029048">
    <property type="entry name" value="HSP70_C_sf"/>
</dbReference>
<evidence type="ECO:0000313" key="6">
    <source>
        <dbReference type="Proteomes" id="UP000007879"/>
    </source>
</evidence>
<dbReference type="GO" id="GO:0005524">
    <property type="term" value="F:ATP binding"/>
    <property type="evidence" value="ECO:0007669"/>
    <property type="project" value="UniProtKB-KW"/>
</dbReference>
<reference evidence="6" key="1">
    <citation type="journal article" date="2010" name="Nature">
        <title>The Amphimedon queenslandica genome and the evolution of animal complexity.</title>
        <authorList>
            <person name="Srivastava M."/>
            <person name="Simakov O."/>
            <person name="Chapman J."/>
            <person name="Fahey B."/>
            <person name="Gauthier M.E."/>
            <person name="Mitros T."/>
            <person name="Richards G.S."/>
            <person name="Conaco C."/>
            <person name="Dacre M."/>
            <person name="Hellsten U."/>
            <person name="Larroux C."/>
            <person name="Putnam N.H."/>
            <person name="Stanke M."/>
            <person name="Adamska M."/>
            <person name="Darling A."/>
            <person name="Degnan S.M."/>
            <person name="Oakley T.H."/>
            <person name="Plachetzki D.C."/>
            <person name="Zhai Y."/>
            <person name="Adamski M."/>
            <person name="Calcino A."/>
            <person name="Cummins S.F."/>
            <person name="Goodstein D.M."/>
            <person name="Harris C."/>
            <person name="Jackson D.J."/>
            <person name="Leys S.P."/>
            <person name="Shu S."/>
            <person name="Woodcroft B.J."/>
            <person name="Vervoort M."/>
            <person name="Kosik K.S."/>
            <person name="Manning G."/>
            <person name="Degnan B.M."/>
            <person name="Rokhsar D.S."/>
        </authorList>
    </citation>
    <scope>NUCLEOTIDE SEQUENCE [LARGE SCALE GENOMIC DNA]</scope>
</reference>
<dbReference type="CDD" id="cd10228">
    <property type="entry name" value="ASKHA_NBD_HSP70_HSPA4_like"/>
    <property type="match status" value="1"/>
</dbReference>
<dbReference type="SUPFAM" id="SSF100920">
    <property type="entry name" value="Heat shock protein 70kD (HSP70), peptide-binding domain"/>
    <property type="match status" value="1"/>
</dbReference>
<dbReference type="FunFam" id="3.30.420.40:FF:000171">
    <property type="entry name" value="Heat shock 70 kDa protein 4"/>
    <property type="match status" value="1"/>
</dbReference>
<dbReference type="AlphaFoldDB" id="A0A1X7THB4"/>
<feature type="compositionally biased region" description="Polar residues" evidence="4">
    <location>
        <begin position="526"/>
        <end position="549"/>
    </location>
</feature>
<dbReference type="PANTHER" id="PTHR45639">
    <property type="entry name" value="HSC70CB, ISOFORM G-RELATED"/>
    <property type="match status" value="1"/>
</dbReference>
<proteinExistence type="inferred from homology"/>
<dbReference type="InterPro" id="IPR029047">
    <property type="entry name" value="HSP70_peptide-bd_sf"/>
</dbReference>
<evidence type="ECO:0000313" key="5">
    <source>
        <dbReference type="EnsemblMetazoa" id="Aqu2.1.14128_001"/>
    </source>
</evidence>
<reference evidence="5" key="2">
    <citation type="submission" date="2017-05" db="UniProtKB">
        <authorList>
            <consortium name="EnsemblMetazoa"/>
        </authorList>
    </citation>
    <scope>IDENTIFICATION</scope>
</reference>
<evidence type="ECO:0000256" key="3">
    <source>
        <dbReference type="ARBA" id="ARBA00022840"/>
    </source>
</evidence>
<dbReference type="PANTHER" id="PTHR45639:SF4">
    <property type="entry name" value="HSC70CB, ISOFORM G"/>
    <property type="match status" value="1"/>
</dbReference>
<dbReference type="InterPro" id="IPR043129">
    <property type="entry name" value="ATPase_NBD"/>
</dbReference>
<dbReference type="EnsemblMetazoa" id="XM_020004038.1">
    <property type="protein sequence ID" value="XP_019859597.1"/>
    <property type="gene ID" value="LOC100634870"/>
</dbReference>
<dbReference type="FunFam" id="1.20.1270.10:FF:000002">
    <property type="entry name" value="Heat shock 70 kDa protein 4"/>
    <property type="match status" value="1"/>
</dbReference>
<dbReference type="FunFam" id="3.90.640.10:FF:000004">
    <property type="entry name" value="Heat shock 70 kDa protein 4"/>
    <property type="match status" value="1"/>
</dbReference>
<evidence type="ECO:0000256" key="4">
    <source>
        <dbReference type="SAM" id="MobiDB-lite"/>
    </source>
</evidence>
<dbReference type="FunCoup" id="A0A1X7THB4">
    <property type="interactions" value="1102"/>
</dbReference>
<sequence length="863" mass="96792">MSVVGIDIGYQSCYVAIARHGGVEVITNDYSERSSPSMVGFTPKERVMSTSAKNQSISNLKNTITGFKALVGRSFSDPVSQSEIEGQPYEAEQLPGDKIGIKVNYLDEAVVLSPEQITAVMLTYLKQITQKALEKPVSDCVISVPSYFTDSQRRAVLDASSISGLNCLRLLNETTAVALAYGIYKQDLPEEKEKSRNVVFIDMGHHALQVSVCAFNKGKLKVLSKAADHLLGGRDFDKRLLHHFAEEFKVKYKIDALSRIKQTARLRNECEKLRKLMSSNATPIPMNIECFMDDKDVSSKMKREEFEDLCKDLLERVKVPILEALRKSGLKRDDIYGVEIVGGMTRVPAIRKIISDIFNKECSTTLNQDEAVCKGCALQCAILSPTFKVRDFAIQDTQPYPIQLLWEINGEPGDMTVFLEGDSIYHSKVLTFYRKEPFVLQVKYKDQKALPVSNSNIGKFLIKGVKANEEGESTKVKVKVRLSIHGIFFIKSATLIMKQQAEEMETGQIEEIQNVESDTKAEPKSDTQASPADSETQSSNSDASLQSQEKPQDDVTDNDTMDSTVPQPEGPSSTSENGQQKSDVSTAQTEKSPATKKAKQTYKHVDLPVDETTYSLSKKVLEEAFEKEVAMIQSDKLEAEKADAKNSVEEYVYDMRDKLEGPLSQFVNEEDKTKLMSLLEATEEWLYDEGEDQAKKVYIERLADMKKQGDPIVARMREFEFRDSSFNELGHVVVRYEKILMEYEQGDEKYNHLSKEDMEKVQEATTAKREWMNSKMQAQQKVPLTADPVVKVSEITMAKENLYAIVNPIVSKPKPKVEPPKDDQAVEGEGGDETGKEENKTEDKMEDVPPAPADPPVEDMDVD</sequence>
<gene>
    <name evidence="5" type="primary">100634870</name>
</gene>
<evidence type="ECO:0000256" key="2">
    <source>
        <dbReference type="ARBA" id="ARBA00022741"/>
    </source>
</evidence>
<dbReference type="Proteomes" id="UP000007879">
    <property type="component" value="Unassembled WGS sequence"/>
</dbReference>
<accession>A0A1X7THB4</accession>
<dbReference type="Gene3D" id="3.90.640.10">
    <property type="entry name" value="Actin, Chain A, domain 4"/>
    <property type="match status" value="1"/>
</dbReference>
<feature type="compositionally biased region" description="Basic and acidic residues" evidence="4">
    <location>
        <begin position="815"/>
        <end position="824"/>
    </location>
</feature>
<dbReference type="Gene3D" id="1.20.1270.10">
    <property type="match status" value="2"/>
</dbReference>
<dbReference type="Gene3D" id="3.30.30.30">
    <property type="match status" value="1"/>
</dbReference>
<feature type="compositionally biased region" description="Basic and acidic residues" evidence="4">
    <location>
        <begin position="833"/>
        <end position="847"/>
    </location>
</feature>
<dbReference type="GO" id="GO:0005634">
    <property type="term" value="C:nucleus"/>
    <property type="evidence" value="ECO:0007669"/>
    <property type="project" value="TreeGrafter"/>
</dbReference>
<name>A0A1X7THB4_AMPQE</name>
<dbReference type="STRING" id="400682.A0A1X7THB4"/>
<dbReference type="SUPFAM" id="SSF100934">
    <property type="entry name" value="Heat shock protein 70kD (HSP70), C-terminal subdomain"/>
    <property type="match status" value="2"/>
</dbReference>
<dbReference type="InParanoid" id="A0A1X7THB4"/>
<organism evidence="5">
    <name type="scientific">Amphimedon queenslandica</name>
    <name type="common">Sponge</name>
    <dbReference type="NCBI Taxonomy" id="400682"/>
    <lineage>
        <taxon>Eukaryota</taxon>
        <taxon>Metazoa</taxon>
        <taxon>Porifera</taxon>
        <taxon>Demospongiae</taxon>
        <taxon>Heteroscleromorpha</taxon>
        <taxon>Haplosclerida</taxon>
        <taxon>Niphatidae</taxon>
        <taxon>Amphimedon</taxon>
    </lineage>
</organism>
<keyword evidence="3" id="KW-0067">ATP-binding</keyword>
<keyword evidence="6" id="KW-1185">Reference proteome</keyword>
<feature type="region of interest" description="Disordered" evidence="4">
    <location>
        <begin position="514"/>
        <end position="604"/>
    </location>
</feature>
<feature type="region of interest" description="Disordered" evidence="4">
    <location>
        <begin position="809"/>
        <end position="863"/>
    </location>
</feature>
<dbReference type="InterPro" id="IPR013126">
    <property type="entry name" value="Hsp_70_fam"/>
</dbReference>
<protein>
    <submittedName>
        <fullName evidence="5">Uncharacterized protein</fullName>
    </submittedName>
</protein>
<evidence type="ECO:0000256" key="1">
    <source>
        <dbReference type="ARBA" id="ARBA00007381"/>
    </source>
</evidence>
<feature type="compositionally biased region" description="Polar residues" evidence="4">
    <location>
        <begin position="561"/>
        <end position="592"/>
    </location>
</feature>
<comment type="similarity">
    <text evidence="1">Belongs to the heat shock protein 70 family.</text>
</comment>
<dbReference type="OrthoDB" id="434160at2759"/>
<dbReference type="FunFam" id="3.30.420.40:FF:000495">
    <property type="entry name" value="Heat shock protein 4b"/>
    <property type="match status" value="1"/>
</dbReference>
<dbReference type="EnsemblMetazoa" id="Aqu2.1.14128_001">
    <property type="protein sequence ID" value="Aqu2.1.14128_001"/>
    <property type="gene ID" value="Aqu2.1.14128"/>
</dbReference>
<dbReference type="FunFam" id="3.30.30.30:FF:000002">
    <property type="entry name" value="Heat shock 70 kDa protein 4"/>
    <property type="match status" value="1"/>
</dbReference>
<dbReference type="Gene3D" id="2.60.34.10">
    <property type="entry name" value="Substrate Binding Domain Of DNAk, Chain A, domain 1"/>
    <property type="match status" value="1"/>
</dbReference>
<dbReference type="eggNOG" id="KOG0103">
    <property type="taxonomic scope" value="Eukaryota"/>
</dbReference>
<dbReference type="PROSITE" id="PS01036">
    <property type="entry name" value="HSP70_3"/>
    <property type="match status" value="1"/>
</dbReference>
<dbReference type="SUPFAM" id="SSF53067">
    <property type="entry name" value="Actin-like ATPase domain"/>
    <property type="match status" value="2"/>
</dbReference>